<feature type="transmembrane region" description="Helical" evidence="1">
    <location>
        <begin position="73"/>
        <end position="93"/>
    </location>
</feature>
<dbReference type="STRING" id="572478.Vdis_2403"/>
<dbReference type="RefSeq" id="WP_013337495.1">
    <property type="nucleotide sequence ID" value="NC_014537.1"/>
</dbReference>
<protein>
    <submittedName>
        <fullName evidence="2">Uncharacterized protein</fullName>
    </submittedName>
</protein>
<reference evidence="2 3" key="1">
    <citation type="journal article" date="2010" name="Stand. Genomic Sci.">
        <title>Complete genome sequence of Vulcanisaeta distributa type strain (IC-017).</title>
        <authorList>
            <person name="Mavromatis K."/>
            <person name="Sikorski J."/>
            <person name="Pabst E."/>
            <person name="Teshima H."/>
            <person name="Lapidus A."/>
            <person name="Lucas S."/>
            <person name="Nolan M."/>
            <person name="Glavina Del Rio T."/>
            <person name="Cheng J.F."/>
            <person name="Bruce D."/>
            <person name="Goodwin L."/>
            <person name="Pitluck S."/>
            <person name="Liolios K."/>
            <person name="Ivanova N."/>
            <person name="Mikhailova N."/>
            <person name="Pati A."/>
            <person name="Chen A."/>
            <person name="Palaniappan K."/>
            <person name="Land M."/>
            <person name="Hauser L."/>
            <person name="Chang Y.J."/>
            <person name="Jeffries C.D."/>
            <person name="Rohde M."/>
            <person name="Spring S."/>
            <person name="Goker M."/>
            <person name="Wirth R."/>
            <person name="Woyke T."/>
            <person name="Bristow J."/>
            <person name="Eisen J.A."/>
            <person name="Markowitz V."/>
            <person name="Hugenholtz P."/>
            <person name="Klenk H.P."/>
            <person name="Kyrpides N.C."/>
        </authorList>
    </citation>
    <scope>NUCLEOTIDE SEQUENCE [LARGE SCALE GENOMIC DNA]</scope>
    <source>
        <strain evidence="3">DSM 14429 / JCM 11212 / NBRC 100878 / IC-017</strain>
    </source>
</reference>
<proteinExistence type="predicted"/>
<dbReference type="KEGG" id="vdi:Vdis_2403"/>
<dbReference type="Proteomes" id="UP000006681">
    <property type="component" value="Chromosome"/>
</dbReference>
<evidence type="ECO:0000313" key="2">
    <source>
        <dbReference type="EMBL" id="ADN51770.1"/>
    </source>
</evidence>
<dbReference type="eggNOG" id="arCOG05579">
    <property type="taxonomic scope" value="Archaea"/>
</dbReference>
<evidence type="ECO:0000256" key="1">
    <source>
        <dbReference type="SAM" id="Phobius"/>
    </source>
</evidence>
<dbReference type="EMBL" id="CP002100">
    <property type="protein sequence ID" value="ADN51770.1"/>
    <property type="molecule type" value="Genomic_DNA"/>
</dbReference>
<dbReference type="AlphaFoldDB" id="E1QR80"/>
<sequence length="122" mass="13137">MKRALEIFLVILITVVTPLVVHASQGIGNINDAASNVTNTINDFMNSITNSTENVINTALANLISFTNFLKNVIYNASTVLALLFGIIGGFLWLSGISPYRGRRLVISAILLALLAIIIAHI</sequence>
<keyword evidence="1" id="KW-1133">Transmembrane helix</keyword>
<dbReference type="HOGENOM" id="CLU_2021646_0_0_2"/>
<dbReference type="OrthoDB" id="379689at2157"/>
<organism evidence="2 3">
    <name type="scientific">Vulcanisaeta distributa (strain DSM 14429 / JCM 11212 / NBRC 100878 / IC-017)</name>
    <dbReference type="NCBI Taxonomy" id="572478"/>
    <lineage>
        <taxon>Archaea</taxon>
        <taxon>Thermoproteota</taxon>
        <taxon>Thermoprotei</taxon>
        <taxon>Thermoproteales</taxon>
        <taxon>Thermoproteaceae</taxon>
        <taxon>Vulcanisaeta</taxon>
    </lineage>
</organism>
<gene>
    <name evidence="2" type="ordered locus">Vdis_2403</name>
</gene>
<keyword evidence="1" id="KW-0812">Transmembrane</keyword>
<reference evidence="3" key="2">
    <citation type="journal article" date="2010" name="Stand. Genomic Sci.">
        <title>Complete genome sequence of Vulcanisaeta distributa type strain (IC-017T).</title>
        <authorList>
            <person name="Mavromatis K."/>
            <person name="Sikorski J."/>
            <person name="Pabst E."/>
            <person name="Teshima H."/>
            <person name="Lapidus A."/>
            <person name="Lucas S."/>
            <person name="Nolan M."/>
            <person name="Glavina Del Rio T."/>
            <person name="Cheng J."/>
            <person name="Bruce D."/>
            <person name="Goodwin L."/>
            <person name="Pitluck S."/>
            <person name="Liolios K."/>
            <person name="Ivanova N."/>
            <person name="Mikhailova N."/>
            <person name="Pati A."/>
            <person name="Chen A."/>
            <person name="Palaniappan K."/>
            <person name="Land M."/>
            <person name="Hauser L."/>
            <person name="Chang Y."/>
            <person name="Jeffries C."/>
            <person name="Rohde M."/>
            <person name="Spring S."/>
            <person name="Goker M."/>
            <person name="Wirth R."/>
            <person name="Woyke T."/>
            <person name="Bristow J."/>
            <person name="Eisen J."/>
            <person name="Markowitz V."/>
            <person name="Hugenholtz P."/>
            <person name="Klenk H."/>
            <person name="Kyrpides N."/>
        </authorList>
    </citation>
    <scope>NUCLEOTIDE SEQUENCE [LARGE SCALE GENOMIC DNA]</scope>
    <source>
        <strain evidence="3">DSM 14429 / JCM 11212 / NBRC 100878 / IC-017</strain>
    </source>
</reference>
<accession>E1QR80</accession>
<keyword evidence="3" id="KW-1185">Reference proteome</keyword>
<feature type="transmembrane region" description="Helical" evidence="1">
    <location>
        <begin position="105"/>
        <end position="121"/>
    </location>
</feature>
<name>E1QR80_VULDI</name>
<keyword evidence="1" id="KW-0472">Membrane</keyword>
<dbReference type="GeneID" id="9753359"/>
<evidence type="ECO:0000313" key="3">
    <source>
        <dbReference type="Proteomes" id="UP000006681"/>
    </source>
</evidence>